<dbReference type="EMBL" id="CP133548">
    <property type="protein sequence ID" value="WMS86432.1"/>
    <property type="molecule type" value="Genomic_DNA"/>
</dbReference>
<evidence type="ECO:0000256" key="8">
    <source>
        <dbReference type="ARBA" id="ARBA00022842"/>
    </source>
</evidence>
<evidence type="ECO:0000256" key="7">
    <source>
        <dbReference type="ARBA" id="ARBA00022827"/>
    </source>
</evidence>
<evidence type="ECO:0000256" key="10">
    <source>
        <dbReference type="ARBA" id="ARBA00048540"/>
    </source>
</evidence>
<dbReference type="PANTHER" id="PTHR30040">
    <property type="entry name" value="THIAMINE BIOSYNTHESIS LIPOPROTEIN APBE"/>
    <property type="match status" value="1"/>
</dbReference>
<dbReference type="Proteomes" id="UP001239782">
    <property type="component" value="Chromosome"/>
</dbReference>
<keyword evidence="8 11" id="KW-0460">Magnesium</keyword>
<dbReference type="GO" id="GO:0016740">
    <property type="term" value="F:transferase activity"/>
    <property type="evidence" value="ECO:0007669"/>
    <property type="project" value="UniProtKB-UniRule"/>
</dbReference>
<keyword evidence="14" id="KW-1185">Reference proteome</keyword>
<reference evidence="13 14" key="1">
    <citation type="submission" date="2023-08" db="EMBL/GenBank/DDBJ databases">
        <title>Pleionea litopenaei sp. nov., isolated from stomach of juvenile Litopenaeus vannamei.</title>
        <authorList>
            <person name="Rho A.M."/>
            <person name="Hwang C.Y."/>
        </authorList>
    </citation>
    <scope>NUCLEOTIDE SEQUENCE [LARGE SCALE GENOMIC DNA]</scope>
    <source>
        <strain evidence="13 14">HL-JVS1</strain>
    </source>
</reference>
<keyword evidence="7 11" id="KW-0274">FAD</keyword>
<dbReference type="GO" id="GO:0046872">
    <property type="term" value="F:metal ion binding"/>
    <property type="evidence" value="ECO:0007669"/>
    <property type="project" value="UniProtKB-UniRule"/>
</dbReference>
<dbReference type="Gene3D" id="3.10.520.10">
    <property type="entry name" value="ApbE-like domains"/>
    <property type="match status" value="1"/>
</dbReference>
<evidence type="ECO:0000256" key="11">
    <source>
        <dbReference type="PIRNR" id="PIRNR006268"/>
    </source>
</evidence>
<comment type="cofactor">
    <cofactor evidence="12">
        <name>Mg(2+)</name>
        <dbReference type="ChEBI" id="CHEBI:18420"/>
    </cofactor>
    <cofactor evidence="12">
        <name>Mn(2+)</name>
        <dbReference type="ChEBI" id="CHEBI:29035"/>
    </cofactor>
    <text evidence="12">Magnesium. Can also use manganese.</text>
</comment>
<evidence type="ECO:0000256" key="5">
    <source>
        <dbReference type="ARBA" id="ARBA00022679"/>
    </source>
</evidence>
<comment type="similarity">
    <text evidence="1 11">Belongs to the ApbE family.</text>
</comment>
<organism evidence="13 14">
    <name type="scientific">Pleionea litopenaei</name>
    <dbReference type="NCBI Taxonomy" id="3070815"/>
    <lineage>
        <taxon>Bacteria</taxon>
        <taxon>Pseudomonadati</taxon>
        <taxon>Pseudomonadota</taxon>
        <taxon>Gammaproteobacteria</taxon>
        <taxon>Oceanospirillales</taxon>
        <taxon>Pleioneaceae</taxon>
        <taxon>Pleionea</taxon>
    </lineage>
</organism>
<keyword evidence="4 11" id="KW-0285">Flavoprotein</keyword>
<keyword evidence="6 11" id="KW-0479">Metal-binding</keyword>
<proteinExistence type="inferred from homology"/>
<evidence type="ECO:0000256" key="2">
    <source>
        <dbReference type="ARBA" id="ARBA00011955"/>
    </source>
</evidence>
<feature type="binding site" evidence="12">
    <location>
        <position position="153"/>
    </location>
    <ligand>
        <name>Mg(2+)</name>
        <dbReference type="ChEBI" id="CHEBI:18420"/>
    </ligand>
</feature>
<dbReference type="KEGG" id="plei:Q9312_14515"/>
<evidence type="ECO:0000256" key="3">
    <source>
        <dbReference type="ARBA" id="ARBA00016337"/>
    </source>
</evidence>
<accession>A0AA51RRW6</accession>
<evidence type="ECO:0000256" key="9">
    <source>
        <dbReference type="ARBA" id="ARBA00031306"/>
    </source>
</evidence>
<evidence type="ECO:0000313" key="13">
    <source>
        <dbReference type="EMBL" id="WMS86432.1"/>
    </source>
</evidence>
<evidence type="ECO:0000256" key="6">
    <source>
        <dbReference type="ARBA" id="ARBA00022723"/>
    </source>
</evidence>
<gene>
    <name evidence="13" type="ORF">Q9312_14515</name>
</gene>
<dbReference type="InterPro" id="IPR024932">
    <property type="entry name" value="ApbE"/>
</dbReference>
<comment type="catalytic activity">
    <reaction evidence="10 11">
        <text>L-threonyl-[protein] + FAD = FMN-L-threonyl-[protein] + AMP + H(+)</text>
        <dbReference type="Rhea" id="RHEA:36847"/>
        <dbReference type="Rhea" id="RHEA-COMP:11060"/>
        <dbReference type="Rhea" id="RHEA-COMP:11061"/>
        <dbReference type="ChEBI" id="CHEBI:15378"/>
        <dbReference type="ChEBI" id="CHEBI:30013"/>
        <dbReference type="ChEBI" id="CHEBI:57692"/>
        <dbReference type="ChEBI" id="CHEBI:74257"/>
        <dbReference type="ChEBI" id="CHEBI:456215"/>
        <dbReference type="EC" id="2.7.1.180"/>
    </reaction>
</comment>
<protein>
    <recommendedName>
        <fullName evidence="3 11">FAD:protein FMN transferase</fullName>
        <ecNumber evidence="2 11">2.7.1.180</ecNumber>
    </recommendedName>
    <alternativeName>
        <fullName evidence="9 11">Flavin transferase</fullName>
    </alternativeName>
</protein>
<evidence type="ECO:0000256" key="4">
    <source>
        <dbReference type="ARBA" id="ARBA00022630"/>
    </source>
</evidence>
<evidence type="ECO:0000313" key="14">
    <source>
        <dbReference type="Proteomes" id="UP001239782"/>
    </source>
</evidence>
<dbReference type="PIRSF" id="PIRSF006268">
    <property type="entry name" value="ApbE"/>
    <property type="match status" value="1"/>
</dbReference>
<evidence type="ECO:0000256" key="1">
    <source>
        <dbReference type="ARBA" id="ARBA00008282"/>
    </source>
</evidence>
<dbReference type="SUPFAM" id="SSF143631">
    <property type="entry name" value="ApbE-like"/>
    <property type="match status" value="1"/>
</dbReference>
<sequence>MNEQFSTTEFGFRGSFLAMASPCECLIETQDLDEAKAIFELVKNETARIEQKYSRYLSTNLCAAINASRGIPVPIDDETFQLLEFANQCFEISEGLFDLTSGVLRKVWRFGPEGKFPAAADVSALLPNIGWSNIRYDHNQVTLPEGMEIDFGGIGKEYAVDRCAQLIMAAYPEISVLINFGGDLRVTVAPKTREYWMVGVDSQVTPVNHSVRLKTGGVCTSGNTERFIMHQGKRYGHILNPMTGYPPEGSPATVTVLADQCLSAGLIATLAILQGAQAEAFLKAQGVKYYLQL</sequence>
<dbReference type="PANTHER" id="PTHR30040:SF2">
    <property type="entry name" value="FAD:PROTEIN FMN TRANSFERASE"/>
    <property type="match status" value="1"/>
</dbReference>
<dbReference type="EC" id="2.7.1.180" evidence="2 11"/>
<name>A0AA51RRW6_9GAMM</name>
<dbReference type="RefSeq" id="WP_309201577.1">
    <property type="nucleotide sequence ID" value="NZ_CP133548.1"/>
</dbReference>
<dbReference type="Pfam" id="PF02424">
    <property type="entry name" value="ApbE"/>
    <property type="match status" value="1"/>
</dbReference>
<keyword evidence="5 11" id="KW-0808">Transferase</keyword>
<dbReference type="InterPro" id="IPR003374">
    <property type="entry name" value="ApbE-like_sf"/>
</dbReference>
<feature type="binding site" evidence="12">
    <location>
        <position position="269"/>
    </location>
    <ligand>
        <name>Mg(2+)</name>
        <dbReference type="ChEBI" id="CHEBI:18420"/>
    </ligand>
</feature>
<evidence type="ECO:0000256" key="12">
    <source>
        <dbReference type="PIRSR" id="PIRSR006268-2"/>
    </source>
</evidence>
<dbReference type="AlphaFoldDB" id="A0AA51RRW6"/>